<feature type="transmembrane region" description="Helical" evidence="2">
    <location>
        <begin position="49"/>
        <end position="75"/>
    </location>
</feature>
<accession>A0A136IQ55</accession>
<evidence type="ECO:0000256" key="1">
    <source>
        <dbReference type="SAM" id="MobiDB-lite"/>
    </source>
</evidence>
<dbReference type="EMBL" id="KQ964264">
    <property type="protein sequence ID" value="KXJ87057.1"/>
    <property type="molecule type" value="Genomic_DNA"/>
</dbReference>
<dbReference type="AlphaFoldDB" id="A0A136IQ55"/>
<reference evidence="4" key="1">
    <citation type="submission" date="2016-02" db="EMBL/GenBank/DDBJ databases">
        <title>Draft genome sequence of Microdochium bolleyi, a fungal endophyte of beachgrass.</title>
        <authorList>
            <consortium name="DOE Joint Genome Institute"/>
            <person name="David A.S."/>
            <person name="May G."/>
            <person name="Haridas S."/>
            <person name="Lim J."/>
            <person name="Wang M."/>
            <person name="Labutti K."/>
            <person name="Lipzen A."/>
            <person name="Barry K."/>
            <person name="Grigoriev I.V."/>
        </authorList>
    </citation>
    <scope>NUCLEOTIDE SEQUENCE [LARGE SCALE GENOMIC DNA]</scope>
    <source>
        <strain evidence="4">J235TASD1</strain>
    </source>
</reference>
<evidence type="ECO:0000313" key="4">
    <source>
        <dbReference type="Proteomes" id="UP000070501"/>
    </source>
</evidence>
<protein>
    <submittedName>
        <fullName evidence="3">Uncharacterized protein</fullName>
    </submittedName>
</protein>
<evidence type="ECO:0000313" key="3">
    <source>
        <dbReference type="EMBL" id="KXJ87057.1"/>
    </source>
</evidence>
<evidence type="ECO:0000256" key="2">
    <source>
        <dbReference type="SAM" id="Phobius"/>
    </source>
</evidence>
<dbReference type="InParanoid" id="A0A136IQ55"/>
<feature type="region of interest" description="Disordered" evidence="1">
    <location>
        <begin position="602"/>
        <end position="624"/>
    </location>
</feature>
<feature type="region of interest" description="Disordered" evidence="1">
    <location>
        <begin position="1"/>
        <end position="29"/>
    </location>
</feature>
<sequence>MGRAEHNAIPLETRHRVGSSQSNYTHPSQRPQRYVFQGLPVSRGPKWRVILPMFVDWLMTVAVALAIFGVLFFYSEGVDIMDRSAKRVYNGIITGLSIFLGLVVSAGFNETMLTMRWYFMSERYLSIQKIEKILQVENLKEMIMLACRTTRLKLQAAVLAWVLLVVASQIAVAALGLAYGLEVVGEKALIDTSGSVVAPDMSQLVVVQGYDDNNTTTSANSSSAALTRNALEYAANSYGLVSLAYGVANQSALPKQGQLRDATDPLLFCTGATCTYVFYERAAPAGGQESLDKGTTDKSWRLVAATERSITVSSTCTAWKVTTANWTEDQPVNNLALQDSSGSGRVVNITFPVIGASNQTTFATHASPILLRGSSGSSSSSTNNTDDPYTQLASRCTAESGCAFISALEYTARSAAWFYTCLTNTSAVANAAHPGHEVALSIRNLAAAGIALGLDLSNGTDSGLAPGSSTRLRSMQIYPARSPVTPSTTSSSSEGNAAAMAASLTRYAAGIIAVAAEMGPPRIIPGAVPVQGVTLKVEHWLYVMLILQAVVGFQLLLSMLAAFVAVRKVVIPPGGPLAQAQIFRPIAGFLSSNSAALAGESSSGASSFRGEVGGKAGSVRDGDDTGLTDRARLSRWRYMCVWVESEGKYDLYFEEDPSTAAAAGVYQHAPADNDEMQTLLLPPRGPTAPVSGSR</sequence>
<dbReference type="Proteomes" id="UP000070501">
    <property type="component" value="Unassembled WGS sequence"/>
</dbReference>
<keyword evidence="2" id="KW-0812">Transmembrane</keyword>
<organism evidence="3 4">
    <name type="scientific">Microdochium bolleyi</name>
    <dbReference type="NCBI Taxonomy" id="196109"/>
    <lineage>
        <taxon>Eukaryota</taxon>
        <taxon>Fungi</taxon>
        <taxon>Dikarya</taxon>
        <taxon>Ascomycota</taxon>
        <taxon>Pezizomycotina</taxon>
        <taxon>Sordariomycetes</taxon>
        <taxon>Xylariomycetidae</taxon>
        <taxon>Xylariales</taxon>
        <taxon>Microdochiaceae</taxon>
        <taxon>Microdochium</taxon>
    </lineage>
</organism>
<feature type="compositionally biased region" description="Polar residues" evidence="1">
    <location>
        <begin position="18"/>
        <end position="29"/>
    </location>
</feature>
<gene>
    <name evidence="3" type="ORF">Micbo1qcDRAFT_218257</name>
</gene>
<feature type="transmembrane region" description="Helical" evidence="2">
    <location>
        <begin position="87"/>
        <end position="108"/>
    </location>
</feature>
<dbReference type="OrthoDB" id="3596604at2759"/>
<keyword evidence="2" id="KW-1133">Transmembrane helix</keyword>
<keyword evidence="2" id="KW-0472">Membrane</keyword>
<name>A0A136IQ55_9PEZI</name>
<feature type="transmembrane region" description="Helical" evidence="2">
    <location>
        <begin position="158"/>
        <end position="181"/>
    </location>
</feature>
<proteinExistence type="predicted"/>
<keyword evidence="4" id="KW-1185">Reference proteome</keyword>